<dbReference type="GO" id="GO:0008239">
    <property type="term" value="F:dipeptidyl-peptidase activity"/>
    <property type="evidence" value="ECO:0007669"/>
    <property type="project" value="TreeGrafter"/>
</dbReference>
<dbReference type="STRING" id="551991.SAMN05192529_12718"/>
<evidence type="ECO:0000256" key="1">
    <source>
        <dbReference type="SAM" id="SignalP"/>
    </source>
</evidence>
<proteinExistence type="predicted"/>
<gene>
    <name evidence="3" type="ORF">SAMN05192529_12718</name>
</gene>
<evidence type="ECO:0000259" key="2">
    <source>
        <dbReference type="Pfam" id="PF00326"/>
    </source>
</evidence>
<sequence>MKRLIPSLILILICLFGAKAQSKIPLDHSVYDLWQDIGKMNISSNGRFVYYEVNVQKGDGMLYVQSSSGDTIVKVNRGESGLFTKDNKYFICKIAAPFVDKEAKAKAVKQSAVQPAEGKARGRKDADMSLDSLLIYDLVTARQYKFAALKGDYKIAGLTQNVLAWLSETDTVQLQPKVKDSVTVNAANKKTASPAAPPAELQRMDKYPMVDTEKDHKKDKAKADYQLNIWSLTAKGLDSLTTLRHVKSFQSDTTSDDVALTSLAGRDLDSQSLEVVQIKSGRLTAVLKKAKEVKALAMTDQSGKGSLMKLAFIATGVDHQDTLGKHNDLYLWQEAGGVRKVVSYNQSVLYKNWGVSPYARLQFSRSGERLFFETAPLKPEPDSLEPAVALDIWNTQSDILFTEHQANMDRFNKRGYKAVYLINQDKLWQLEDSVYADLVSTYKGDGRYFYLGTDSSRRIAKQWLGYTIKDYFIVDMNTGARTKILQGFEGRIYPSYKGDKALIYDRNKRQYELYDAFKNSLTAIDGFSYPLYDEQDDHAEAPSNYGVLGWDTLSHAVYVYDRYDIYRIDPKSLKPSLVGKSGREQKLQTRLAETYQQRGPFYFNGRQKLSFDRYAEDSKKNQFVRFSVYKPGQIQAVNELSDHMASHLVNARDNAENSMYTLENYETSPQVYLKTRSMSQRLSQINQQQEKYCWGHAQLFKWKAYTGKQTEGILYLPDHLDTTKKYPMITYFYERRNETLYKYIPPKPTGSALNISFFVSRGYVVFVPDIWYTIGHPGQSAYDYVISGVKAVAGTHPFIDTTRLGMQGQSWGGYQVAYLVTRTDLFKAAWAGAPVVDMFSAYGGIRWKTGASRAMQYEKGQSRIGATPWENKGLYIENSPLFNIPRIHTPLVIMSNDGDGAVPWYQGIEFFMALRRFGKKAWLLNYRGEEHNLVKRSNKLDIQKKEAEFFDWQLKGASRPGWTF</sequence>
<dbReference type="EMBL" id="FNQY01000027">
    <property type="protein sequence ID" value="SEA55065.1"/>
    <property type="molecule type" value="Genomic_DNA"/>
</dbReference>
<reference evidence="3 4" key="1">
    <citation type="submission" date="2016-10" db="EMBL/GenBank/DDBJ databases">
        <authorList>
            <person name="de Groot N.N."/>
        </authorList>
    </citation>
    <scope>NUCLEOTIDE SEQUENCE [LARGE SCALE GENOMIC DNA]</scope>
    <source>
        <strain evidence="3 4">Vu-144</strain>
    </source>
</reference>
<dbReference type="InterPro" id="IPR029058">
    <property type="entry name" value="AB_hydrolase_fold"/>
</dbReference>
<accession>A0A1H4C3P2</accession>
<dbReference type="AlphaFoldDB" id="A0A1H4C3P2"/>
<evidence type="ECO:0000313" key="4">
    <source>
        <dbReference type="Proteomes" id="UP000199041"/>
    </source>
</evidence>
<dbReference type="PANTHER" id="PTHR11731:SF193">
    <property type="entry name" value="DIPEPTIDYL PEPTIDASE 9"/>
    <property type="match status" value="1"/>
</dbReference>
<keyword evidence="4" id="KW-1185">Reference proteome</keyword>
<feature type="signal peptide" evidence="1">
    <location>
        <begin position="1"/>
        <end position="20"/>
    </location>
</feature>
<dbReference type="Gene3D" id="3.40.50.1820">
    <property type="entry name" value="alpha/beta hydrolase"/>
    <property type="match status" value="1"/>
</dbReference>
<dbReference type="PANTHER" id="PTHR11731">
    <property type="entry name" value="PROTEASE FAMILY S9B,C DIPEPTIDYL-PEPTIDASE IV-RELATED"/>
    <property type="match status" value="1"/>
</dbReference>
<dbReference type="Pfam" id="PF00326">
    <property type="entry name" value="Peptidase_S9"/>
    <property type="match status" value="1"/>
</dbReference>
<evidence type="ECO:0000313" key="3">
    <source>
        <dbReference type="EMBL" id="SEA55065.1"/>
    </source>
</evidence>
<protein>
    <submittedName>
        <fullName evidence="3">Prolyl oligopeptidase family protein</fullName>
    </submittedName>
</protein>
<keyword evidence="1" id="KW-0732">Signal</keyword>
<dbReference type="Proteomes" id="UP000199041">
    <property type="component" value="Unassembled WGS sequence"/>
</dbReference>
<feature type="domain" description="Peptidase S9 prolyl oligopeptidase catalytic" evidence="2">
    <location>
        <begin position="753"/>
        <end position="955"/>
    </location>
</feature>
<dbReference type="InterPro" id="IPR050278">
    <property type="entry name" value="Serine_Prot_S9B/DPPIV"/>
</dbReference>
<organism evidence="3 4">
    <name type="scientific">Arachidicoccus rhizosphaerae</name>
    <dbReference type="NCBI Taxonomy" id="551991"/>
    <lineage>
        <taxon>Bacteria</taxon>
        <taxon>Pseudomonadati</taxon>
        <taxon>Bacteroidota</taxon>
        <taxon>Chitinophagia</taxon>
        <taxon>Chitinophagales</taxon>
        <taxon>Chitinophagaceae</taxon>
        <taxon>Arachidicoccus</taxon>
    </lineage>
</organism>
<dbReference type="InterPro" id="IPR001375">
    <property type="entry name" value="Peptidase_S9_cat"/>
</dbReference>
<dbReference type="OrthoDB" id="9812921at2"/>
<dbReference type="GO" id="GO:0006508">
    <property type="term" value="P:proteolysis"/>
    <property type="evidence" value="ECO:0007669"/>
    <property type="project" value="InterPro"/>
</dbReference>
<dbReference type="GO" id="GO:0008236">
    <property type="term" value="F:serine-type peptidase activity"/>
    <property type="evidence" value="ECO:0007669"/>
    <property type="project" value="InterPro"/>
</dbReference>
<name>A0A1H4C3P2_9BACT</name>
<dbReference type="SUPFAM" id="SSF53474">
    <property type="entry name" value="alpha/beta-Hydrolases"/>
    <property type="match status" value="1"/>
</dbReference>
<dbReference type="RefSeq" id="WP_091400733.1">
    <property type="nucleotide sequence ID" value="NZ_FNQY01000027.1"/>
</dbReference>
<feature type="chain" id="PRO_5011690951" evidence="1">
    <location>
        <begin position="21"/>
        <end position="964"/>
    </location>
</feature>